<sequence>MILDEKVLMYPPPPPYVTSAGPPPFPSPRSGPRQTLTSLPAHILLQIVYMSFPQTHGVDEGRVERQRKTLLWLANGLRLVNRAFYIACMHVLRSTYLPAYQSLIRPPYTSDPFPSSPSLSSVPSSSPSIPSYTPTPQDLSPLLSPLQTIQRETPILDRFILLKVREDVFVDESELHLEREDMFKDLFDLSQPKARLEDLVRVYGVREGVVTLGLSGGNGGGSGQSSPVQSKNSSAVNLASYTPSRHSPVPPSPSSPSVTSRASAFFSSLRSSSSKSPSSYSSSSSTPTPFVTTSAPQRITPLPFHTLSITFSPRSVGIVQNVGTGRKRTIVQVGRVREEKLEVAAKRVVKELRAWLEEGLAV</sequence>
<accession>A0A5C3LZH8</accession>
<dbReference type="AlphaFoldDB" id="A0A5C3LZH8"/>
<evidence type="ECO:0000313" key="3">
    <source>
        <dbReference type="Proteomes" id="UP000308652"/>
    </source>
</evidence>
<evidence type="ECO:0000313" key="2">
    <source>
        <dbReference type="EMBL" id="TFK37506.1"/>
    </source>
</evidence>
<dbReference type="STRING" id="68775.A0A5C3LZH8"/>
<dbReference type="OrthoDB" id="2536866at2759"/>
<protein>
    <submittedName>
        <fullName evidence="2">Uncharacterized protein</fullName>
    </submittedName>
</protein>
<proteinExistence type="predicted"/>
<feature type="region of interest" description="Disordered" evidence="1">
    <location>
        <begin position="215"/>
        <end position="297"/>
    </location>
</feature>
<organism evidence="2 3">
    <name type="scientific">Crucibulum laeve</name>
    <dbReference type="NCBI Taxonomy" id="68775"/>
    <lineage>
        <taxon>Eukaryota</taxon>
        <taxon>Fungi</taxon>
        <taxon>Dikarya</taxon>
        <taxon>Basidiomycota</taxon>
        <taxon>Agaricomycotina</taxon>
        <taxon>Agaricomycetes</taxon>
        <taxon>Agaricomycetidae</taxon>
        <taxon>Agaricales</taxon>
        <taxon>Agaricineae</taxon>
        <taxon>Nidulariaceae</taxon>
        <taxon>Crucibulum</taxon>
    </lineage>
</organism>
<dbReference type="EMBL" id="ML213607">
    <property type="protein sequence ID" value="TFK37506.1"/>
    <property type="molecule type" value="Genomic_DNA"/>
</dbReference>
<evidence type="ECO:0000256" key="1">
    <source>
        <dbReference type="SAM" id="MobiDB-lite"/>
    </source>
</evidence>
<feature type="region of interest" description="Disordered" evidence="1">
    <location>
        <begin position="14"/>
        <end position="33"/>
    </location>
</feature>
<feature type="compositionally biased region" description="Pro residues" evidence="1">
    <location>
        <begin position="14"/>
        <end position="29"/>
    </location>
</feature>
<feature type="compositionally biased region" description="Polar residues" evidence="1">
    <location>
        <begin position="231"/>
        <end position="241"/>
    </location>
</feature>
<dbReference type="Proteomes" id="UP000308652">
    <property type="component" value="Unassembled WGS sequence"/>
</dbReference>
<gene>
    <name evidence="2" type="ORF">BDQ12DRAFT_684790</name>
</gene>
<feature type="region of interest" description="Disordered" evidence="1">
    <location>
        <begin position="114"/>
        <end position="137"/>
    </location>
</feature>
<reference evidence="2 3" key="1">
    <citation type="journal article" date="2019" name="Nat. Ecol. Evol.">
        <title>Megaphylogeny resolves global patterns of mushroom evolution.</title>
        <authorList>
            <person name="Varga T."/>
            <person name="Krizsan K."/>
            <person name="Foldi C."/>
            <person name="Dima B."/>
            <person name="Sanchez-Garcia M."/>
            <person name="Sanchez-Ramirez S."/>
            <person name="Szollosi G.J."/>
            <person name="Szarkandi J.G."/>
            <person name="Papp V."/>
            <person name="Albert L."/>
            <person name="Andreopoulos W."/>
            <person name="Angelini C."/>
            <person name="Antonin V."/>
            <person name="Barry K.W."/>
            <person name="Bougher N.L."/>
            <person name="Buchanan P."/>
            <person name="Buyck B."/>
            <person name="Bense V."/>
            <person name="Catcheside P."/>
            <person name="Chovatia M."/>
            <person name="Cooper J."/>
            <person name="Damon W."/>
            <person name="Desjardin D."/>
            <person name="Finy P."/>
            <person name="Geml J."/>
            <person name="Haridas S."/>
            <person name="Hughes K."/>
            <person name="Justo A."/>
            <person name="Karasinski D."/>
            <person name="Kautmanova I."/>
            <person name="Kiss B."/>
            <person name="Kocsube S."/>
            <person name="Kotiranta H."/>
            <person name="LaButti K.M."/>
            <person name="Lechner B.E."/>
            <person name="Liimatainen K."/>
            <person name="Lipzen A."/>
            <person name="Lukacs Z."/>
            <person name="Mihaltcheva S."/>
            <person name="Morgado L.N."/>
            <person name="Niskanen T."/>
            <person name="Noordeloos M.E."/>
            <person name="Ohm R.A."/>
            <person name="Ortiz-Santana B."/>
            <person name="Ovrebo C."/>
            <person name="Racz N."/>
            <person name="Riley R."/>
            <person name="Savchenko A."/>
            <person name="Shiryaev A."/>
            <person name="Soop K."/>
            <person name="Spirin V."/>
            <person name="Szebenyi C."/>
            <person name="Tomsovsky M."/>
            <person name="Tulloss R.E."/>
            <person name="Uehling J."/>
            <person name="Grigoriev I.V."/>
            <person name="Vagvolgyi C."/>
            <person name="Papp T."/>
            <person name="Martin F.M."/>
            <person name="Miettinen O."/>
            <person name="Hibbett D.S."/>
            <person name="Nagy L.G."/>
        </authorList>
    </citation>
    <scope>NUCLEOTIDE SEQUENCE [LARGE SCALE GENOMIC DNA]</scope>
    <source>
        <strain evidence="2 3">CBS 166.37</strain>
    </source>
</reference>
<keyword evidence="3" id="KW-1185">Reference proteome</keyword>
<feature type="compositionally biased region" description="Low complexity" evidence="1">
    <location>
        <begin position="255"/>
        <end position="295"/>
    </location>
</feature>
<name>A0A5C3LZH8_9AGAR</name>